<accession>A0A6N7C3K2</accession>
<feature type="domain" description="Insertion element IS402-like" evidence="2">
    <location>
        <begin position="6"/>
        <end position="70"/>
    </location>
</feature>
<name>A0A6N7C3K2_9GAMM</name>
<dbReference type="AlphaFoldDB" id="A0A6N7C3K2"/>
<dbReference type="Proteomes" id="UP000471465">
    <property type="component" value="Unassembled WGS sequence"/>
</dbReference>
<organism evidence="3 4">
    <name type="scientific">Psychrobacter nivimaris</name>
    <dbReference type="NCBI Taxonomy" id="281738"/>
    <lineage>
        <taxon>Bacteria</taxon>
        <taxon>Pseudomonadati</taxon>
        <taxon>Pseudomonadota</taxon>
        <taxon>Gammaproteobacteria</taxon>
        <taxon>Moraxellales</taxon>
        <taxon>Moraxellaceae</taxon>
        <taxon>Psychrobacter</taxon>
    </lineage>
</organism>
<keyword evidence="4" id="KW-1185">Reference proteome</keyword>
<dbReference type="Pfam" id="PF01609">
    <property type="entry name" value="DDE_Tnp_1"/>
    <property type="match status" value="1"/>
</dbReference>
<evidence type="ECO:0000313" key="3">
    <source>
        <dbReference type="EMBL" id="KAF0569952.1"/>
    </source>
</evidence>
<gene>
    <name evidence="3" type="ORF">FQV37_1987</name>
</gene>
<comment type="caution">
    <text evidence="3">The sequence shown here is derived from an EMBL/GenBank/DDBJ whole genome shotgun (WGS) entry which is preliminary data.</text>
</comment>
<dbReference type="PANTHER" id="PTHR46637:SF1">
    <property type="entry name" value="BLL5188 PROTEIN"/>
    <property type="match status" value="1"/>
</dbReference>
<dbReference type="InterPro" id="IPR025161">
    <property type="entry name" value="IS402-like_dom"/>
</dbReference>
<dbReference type="InterPro" id="IPR002559">
    <property type="entry name" value="Transposase_11"/>
</dbReference>
<sequence length="158" mass="18114">MPRTMLKDEHWARLRPILLELNIYDKGNLRQTVEGVLYRMRVGCPWRDLPEYFGKPNTIYKAYQRWFRSNKLIALFTLLIKDADLEWVFIDGTHIKAHQHSSSGNENLQSIGKSVAGRATKIHLAVDAHGNPIAFILSDGTTHDVKVALACAYIWLKL</sequence>
<dbReference type="GO" id="GO:0004803">
    <property type="term" value="F:transposase activity"/>
    <property type="evidence" value="ECO:0007669"/>
    <property type="project" value="InterPro"/>
</dbReference>
<dbReference type="InterPro" id="IPR052909">
    <property type="entry name" value="Transposase_6_like"/>
</dbReference>
<dbReference type="GO" id="GO:0003677">
    <property type="term" value="F:DNA binding"/>
    <property type="evidence" value="ECO:0007669"/>
    <property type="project" value="InterPro"/>
</dbReference>
<feature type="domain" description="Transposase IS4-like" evidence="1">
    <location>
        <begin position="88"/>
        <end position="150"/>
    </location>
</feature>
<dbReference type="EMBL" id="VZIZ01000004">
    <property type="protein sequence ID" value="KAF0569952.1"/>
    <property type="molecule type" value="Genomic_DNA"/>
</dbReference>
<evidence type="ECO:0000259" key="2">
    <source>
        <dbReference type="Pfam" id="PF13340"/>
    </source>
</evidence>
<dbReference type="Pfam" id="PF13340">
    <property type="entry name" value="DUF4096"/>
    <property type="match status" value="1"/>
</dbReference>
<evidence type="ECO:0000259" key="1">
    <source>
        <dbReference type="Pfam" id="PF01609"/>
    </source>
</evidence>
<evidence type="ECO:0000313" key="4">
    <source>
        <dbReference type="Proteomes" id="UP000471465"/>
    </source>
</evidence>
<dbReference type="NCBIfam" id="NF033580">
    <property type="entry name" value="transpos_IS5_3"/>
    <property type="match status" value="1"/>
</dbReference>
<protein>
    <submittedName>
        <fullName evidence="3">Mobile element protein</fullName>
    </submittedName>
</protein>
<dbReference type="PANTHER" id="PTHR46637">
    <property type="entry name" value="TIS1421-TRANSPOSASE PROTEIN A"/>
    <property type="match status" value="1"/>
</dbReference>
<dbReference type="GO" id="GO:0006313">
    <property type="term" value="P:DNA transposition"/>
    <property type="evidence" value="ECO:0007669"/>
    <property type="project" value="InterPro"/>
</dbReference>
<proteinExistence type="predicted"/>
<reference evidence="3 4" key="1">
    <citation type="submission" date="2019-09" db="EMBL/GenBank/DDBJ databases">
        <title>Draft genome sequence of Psychrobacter nivimaris LAMA 639, in search for biotechnological relevant genes.</title>
        <authorList>
            <person name="Lima A.O.S."/>
            <person name="Staloch B.E.K."/>
            <person name="Freitas R.C."/>
            <person name="Niero H."/>
            <person name="Silva M.A.C."/>
        </authorList>
    </citation>
    <scope>NUCLEOTIDE SEQUENCE [LARGE SCALE GENOMIC DNA]</scope>
    <source>
        <strain evidence="3 4">LAMA 639</strain>
    </source>
</reference>